<evidence type="ECO:0000259" key="2">
    <source>
        <dbReference type="Pfam" id="PF03703"/>
    </source>
</evidence>
<keyword evidence="1" id="KW-1133">Transmembrane helix</keyword>
<evidence type="ECO:0000256" key="1">
    <source>
        <dbReference type="SAM" id="Phobius"/>
    </source>
</evidence>
<sequence>MSEPKRLHPIAMLLNVIKAIKDMLVPIIVVVVFGGDKDGLAGTIQLVILGSICLFVIVTAVIEWFRFTYRIEEGELRIESGVFVRKKRYIRFERIHSIDVSEGIIQRLCGLVKISIETAGGAQAEAVLSAICKEEAERLNERLAEAKRNKMLGEQPEIDLIAEPVIKQESVMTFRLQFPELFLMAATSGAVGVVLSGVAAFVSQFDEIIPFERFFGEYEDVLKLGTFLLAVFAFVAALIVYMLATIGMMLKYAQFTVEKKEDELIISRGLLEKRQLTIPLKKVQGIRIIENVVRQPLGYATVYLEYAGGSEADKDSLKVMLFPLVNKKHLQKYLEQCLSDYVADVEVEPLPARALPRYMFRRAIFFIPVIIVFIYFFRPWGYVSLVLLPISISWAFLQYKAAGWNITNHQLLMRSRGLSKQTILFHKSKIQSIESKTSWAQQRKQLSSISALIKSGIAFREGKVRDVEAKDFDAVQTWFLKNSRTK</sequence>
<dbReference type="AlphaFoldDB" id="A0A398AX33"/>
<evidence type="ECO:0000313" key="3">
    <source>
        <dbReference type="EMBL" id="RID81604.1"/>
    </source>
</evidence>
<name>A0A398AX33_9BACI</name>
<dbReference type="InterPro" id="IPR005182">
    <property type="entry name" value="YdbS-like_PH"/>
</dbReference>
<dbReference type="RefSeq" id="WP_119118979.1">
    <property type="nucleotide sequence ID" value="NZ_QWVS01000064.1"/>
</dbReference>
<comment type="caution">
    <text evidence="3">The sequence shown here is derived from an EMBL/GenBank/DDBJ whole genome shotgun (WGS) entry which is preliminary data.</text>
</comment>
<dbReference type="PANTHER" id="PTHR34473:SF2">
    <property type="entry name" value="UPF0699 TRANSMEMBRANE PROTEIN YDBT"/>
    <property type="match status" value="1"/>
</dbReference>
<dbReference type="InterPro" id="IPR014529">
    <property type="entry name" value="UCP026631"/>
</dbReference>
<reference evidence="3" key="1">
    <citation type="submission" date="2018-08" db="EMBL/GenBank/DDBJ databases">
        <title>Bacillus jemisoniae sp. nov., Bacillus chryseoplanitiae sp. nov., Bacillus resnikiae sp. nov., and Bacillus frankliniae sp. nov., isolated from Viking spacecraft and associated surfaces.</title>
        <authorList>
            <person name="Seuylemezian A."/>
            <person name="Vaishampayan P."/>
        </authorList>
    </citation>
    <scope>NUCLEOTIDE SEQUENCE [LARGE SCALE GENOMIC DNA]</scope>
    <source>
        <strain evidence="3">MA001</strain>
    </source>
</reference>
<keyword evidence="1" id="KW-0812">Transmembrane</keyword>
<evidence type="ECO:0000313" key="4">
    <source>
        <dbReference type="Proteomes" id="UP000266016"/>
    </source>
</evidence>
<dbReference type="Proteomes" id="UP000266016">
    <property type="component" value="Unassembled WGS sequence"/>
</dbReference>
<feature type="transmembrane region" description="Helical" evidence="1">
    <location>
        <begin position="40"/>
        <end position="62"/>
    </location>
</feature>
<feature type="transmembrane region" description="Helical" evidence="1">
    <location>
        <begin position="225"/>
        <end position="250"/>
    </location>
</feature>
<feature type="domain" description="YdbS-like PH" evidence="2">
    <location>
        <begin position="253"/>
        <end position="333"/>
    </location>
</feature>
<dbReference type="Pfam" id="PF03703">
    <property type="entry name" value="bPH_2"/>
    <property type="match status" value="3"/>
</dbReference>
<gene>
    <name evidence="3" type="ORF">D1953_20340</name>
</gene>
<feature type="transmembrane region" description="Helical" evidence="1">
    <location>
        <begin position="359"/>
        <end position="377"/>
    </location>
</feature>
<feature type="domain" description="YdbS-like PH" evidence="2">
    <location>
        <begin position="399"/>
        <end position="478"/>
    </location>
</feature>
<organism evidence="3 4">
    <name type="scientific">Peribacillus asahii</name>
    <dbReference type="NCBI Taxonomy" id="228899"/>
    <lineage>
        <taxon>Bacteria</taxon>
        <taxon>Bacillati</taxon>
        <taxon>Bacillota</taxon>
        <taxon>Bacilli</taxon>
        <taxon>Bacillales</taxon>
        <taxon>Bacillaceae</taxon>
        <taxon>Peribacillus</taxon>
    </lineage>
</organism>
<accession>A0A398AX33</accession>
<keyword evidence="1" id="KW-0472">Membrane</keyword>
<feature type="transmembrane region" description="Helical" evidence="1">
    <location>
        <begin position="181"/>
        <end position="205"/>
    </location>
</feature>
<keyword evidence="4" id="KW-1185">Reference proteome</keyword>
<dbReference type="EMBL" id="QWVS01000064">
    <property type="protein sequence ID" value="RID81604.1"/>
    <property type="molecule type" value="Genomic_DNA"/>
</dbReference>
<proteinExistence type="predicted"/>
<dbReference type="PANTHER" id="PTHR34473">
    <property type="entry name" value="UPF0699 TRANSMEMBRANE PROTEIN YDBS"/>
    <property type="match status" value="1"/>
</dbReference>
<dbReference type="PIRSF" id="PIRSF026631">
    <property type="entry name" value="UCP026631"/>
    <property type="match status" value="1"/>
</dbReference>
<protein>
    <recommendedName>
        <fullName evidence="2">YdbS-like PH domain-containing protein</fullName>
    </recommendedName>
</protein>
<feature type="transmembrane region" description="Helical" evidence="1">
    <location>
        <begin position="12"/>
        <end position="34"/>
    </location>
</feature>
<feature type="domain" description="YdbS-like PH" evidence="2">
    <location>
        <begin position="64"/>
        <end position="142"/>
    </location>
</feature>